<name>A0A6L3TBZ5_9HYPH</name>
<gene>
    <name evidence="2" type="ORF">F6X53_00215</name>
</gene>
<dbReference type="Proteomes" id="UP000474159">
    <property type="component" value="Unassembled WGS sequence"/>
</dbReference>
<protein>
    <submittedName>
        <fullName evidence="2">DUF2336 domain-containing protein</fullName>
    </submittedName>
</protein>
<evidence type="ECO:0000313" key="2">
    <source>
        <dbReference type="EMBL" id="KAB1081573.1"/>
    </source>
</evidence>
<dbReference type="Pfam" id="PF10098">
    <property type="entry name" value="DUF2336"/>
    <property type="match status" value="1"/>
</dbReference>
<dbReference type="EMBL" id="VZZK01000001">
    <property type="protein sequence ID" value="KAB1081573.1"/>
    <property type="molecule type" value="Genomic_DNA"/>
</dbReference>
<organism evidence="2 3">
    <name type="scientific">Methylobacterium soli</name>
    <dbReference type="NCBI Taxonomy" id="553447"/>
    <lineage>
        <taxon>Bacteria</taxon>
        <taxon>Pseudomonadati</taxon>
        <taxon>Pseudomonadota</taxon>
        <taxon>Alphaproteobacteria</taxon>
        <taxon>Hyphomicrobiales</taxon>
        <taxon>Methylobacteriaceae</taxon>
        <taxon>Methylobacterium</taxon>
    </lineage>
</organism>
<accession>A0A6L3TBZ5</accession>
<dbReference type="InterPro" id="IPR019285">
    <property type="entry name" value="DUF2336"/>
</dbReference>
<proteinExistence type="predicted"/>
<reference evidence="2 3" key="1">
    <citation type="submission" date="2019-09" db="EMBL/GenBank/DDBJ databases">
        <title>YIM 48816 draft genome.</title>
        <authorList>
            <person name="Jiang L."/>
        </authorList>
    </citation>
    <scope>NUCLEOTIDE SEQUENCE [LARGE SCALE GENOMIC DNA]</scope>
    <source>
        <strain evidence="2 3">YIM 48816</strain>
    </source>
</reference>
<evidence type="ECO:0000256" key="1">
    <source>
        <dbReference type="SAM" id="MobiDB-lite"/>
    </source>
</evidence>
<dbReference type="AlphaFoldDB" id="A0A6L3TBZ5"/>
<dbReference type="OrthoDB" id="7995456at2"/>
<comment type="caution">
    <text evidence="2">The sequence shown here is derived from an EMBL/GenBank/DDBJ whole genome shotgun (WGS) entry which is preliminary data.</text>
</comment>
<evidence type="ECO:0000313" key="3">
    <source>
        <dbReference type="Proteomes" id="UP000474159"/>
    </source>
</evidence>
<feature type="region of interest" description="Disordered" evidence="1">
    <location>
        <begin position="196"/>
        <end position="221"/>
    </location>
</feature>
<sequence length="336" mass="36365">MNTLAELMDTVDRVVEVADTDRHRMVLREVTGLLVDEAPHLSAGQVLTFDAVISRLVARAAPGDRQDVAERVSLLPKPPVKVVRQLAADRAANVAAPVLRNCAAIPDDALVHLAEGRSQGHLAAIALRATLSERVSEILAEQGDEAVLRTLIGNKGARLSDRALATLAARVQDGAALESGLASRDDVAPARREDLLRERRSREMRAEGQRGRPRSDLDLGPRARARAGDCVSLRVRIGLEEADVLHWLKSGRILEALFALAHLAEVENELALTAHAAADPRPIMLLVRSAGLRPATLTAFLRARRTSSPAPDLLTLIQSFNRLSIAQARLGLRQMP</sequence>
<dbReference type="RefSeq" id="WP_150996018.1">
    <property type="nucleotide sequence ID" value="NZ_BPQY01000284.1"/>
</dbReference>
<keyword evidence="3" id="KW-1185">Reference proteome</keyword>